<evidence type="ECO:0000313" key="3">
    <source>
        <dbReference type="Proteomes" id="UP001204579"/>
    </source>
</evidence>
<name>A0AAW5N2H9_9BACT</name>
<accession>A0AAW5N2H9</accession>
<comment type="caution">
    <text evidence="2">The sequence shown here is derived from an EMBL/GenBank/DDBJ whole genome shotgun (WGS) entry which is preliminary data.</text>
</comment>
<dbReference type="AlphaFoldDB" id="A0AAW5N2H9"/>
<evidence type="ECO:0000259" key="1">
    <source>
        <dbReference type="SMART" id="SM00327"/>
    </source>
</evidence>
<organism evidence="2 3">
    <name type="scientific">Phocaeicola barnesiae</name>
    <dbReference type="NCBI Taxonomy" id="376804"/>
    <lineage>
        <taxon>Bacteria</taxon>
        <taxon>Pseudomonadati</taxon>
        <taxon>Bacteroidota</taxon>
        <taxon>Bacteroidia</taxon>
        <taxon>Bacteroidales</taxon>
        <taxon>Bacteroidaceae</taxon>
        <taxon>Phocaeicola</taxon>
    </lineage>
</organism>
<dbReference type="Pfam" id="PF13519">
    <property type="entry name" value="VWA_2"/>
    <property type="match status" value="1"/>
</dbReference>
<dbReference type="SMART" id="SM00327">
    <property type="entry name" value="VWA"/>
    <property type="match status" value="1"/>
</dbReference>
<feature type="domain" description="VWFA" evidence="1">
    <location>
        <begin position="305"/>
        <end position="455"/>
    </location>
</feature>
<dbReference type="PANTHER" id="PTHR36846">
    <property type="entry name" value="PROTEIN VIAA"/>
    <property type="match status" value="1"/>
</dbReference>
<protein>
    <submittedName>
        <fullName evidence="2">VWA domain-containing protein</fullName>
    </submittedName>
</protein>
<dbReference type="Proteomes" id="UP001204579">
    <property type="component" value="Unassembled WGS sequence"/>
</dbReference>
<dbReference type="EMBL" id="JANRHJ010000020">
    <property type="protein sequence ID" value="MCR8875121.1"/>
    <property type="molecule type" value="Genomic_DNA"/>
</dbReference>
<dbReference type="InterPro" id="IPR036465">
    <property type="entry name" value="vWFA_dom_sf"/>
</dbReference>
<gene>
    <name evidence="2" type="ORF">NW209_14060</name>
</gene>
<proteinExistence type="predicted"/>
<dbReference type="InterPro" id="IPR002035">
    <property type="entry name" value="VWF_A"/>
</dbReference>
<dbReference type="PANTHER" id="PTHR36846:SF1">
    <property type="entry name" value="PROTEIN VIAA"/>
    <property type="match status" value="1"/>
</dbReference>
<dbReference type="RefSeq" id="WP_258336226.1">
    <property type="nucleotide sequence ID" value="NZ_JANRHJ010000020.1"/>
</dbReference>
<dbReference type="SUPFAM" id="SSF53300">
    <property type="entry name" value="vWA-like"/>
    <property type="match status" value="1"/>
</dbReference>
<dbReference type="Gene3D" id="3.40.50.410">
    <property type="entry name" value="von Willebrand factor, type A domain"/>
    <property type="match status" value="1"/>
</dbReference>
<evidence type="ECO:0000313" key="2">
    <source>
        <dbReference type="EMBL" id="MCR8875121.1"/>
    </source>
</evidence>
<reference evidence="2 3" key="1">
    <citation type="submission" date="2022-08" db="EMBL/GenBank/DDBJ databases">
        <authorList>
            <person name="Zeman M."/>
            <person name="Kubasova T."/>
        </authorList>
    </citation>
    <scope>NUCLEOTIDE SEQUENCE [LARGE SCALE GENOMIC DNA]</scope>
    <source>
        <strain evidence="2 3">ET62</strain>
    </source>
</reference>
<keyword evidence="3" id="KW-1185">Reference proteome</keyword>
<sequence>MHTGKRTRNIRLKELKTIYWERLRAKSFARLDEALQNRTVLPRELEQEIWDYYRRTVPSLQEFYSRYTPEWEVFFEQESVSPVYFLAFLKQMKTAFRKRYTLSELDITYYIERMEALPADSPERRQLQEFFLDKWHELLTRKEFDYQYQHIDALCSDFIILDASSGEKTEAALSGSRIRWLLLNHPQLYRIVQPYERLMERHPKIQELVSLLGKRYRGEKRRFDPQAGLRAEQLVHHAVQSDIQGVTLGDNLNSLLPTEYCYLADEALYPLFVQRYAEKRLQQFDCRSQEDASVPSRNRTPSSGQGPYIVCIDTSGSMQGDRERLAKSALLAVARLTEKTHRKCYVINFAEEIACMLIQNLRTDMPRLVDFLQQRFDGGTDILPAMTEALQLLRTNGWKQADVVMISDFEMPPASEELLKEIQRAKRQGTSFYALVFGTRPEMDYLACCDKYWDM</sequence>